<reference evidence="3" key="1">
    <citation type="submission" date="2015-08" db="EMBL/GenBank/DDBJ databases">
        <authorList>
            <person name="Varghese N."/>
        </authorList>
    </citation>
    <scope>NUCLEOTIDE SEQUENCE [LARGE SCALE GENOMIC DNA]</scope>
    <source>
        <strain evidence="3">DSM 17901</strain>
    </source>
</reference>
<dbReference type="STRING" id="375574.GCA_001418035_01664"/>
<comment type="similarity">
    <text evidence="1">Belongs to the Smg family.</text>
</comment>
<evidence type="ECO:0000256" key="1">
    <source>
        <dbReference type="HAMAP-Rule" id="MF_00598"/>
    </source>
</evidence>
<accession>A0A0K6GY80</accession>
<dbReference type="PANTHER" id="PTHR38692">
    <property type="entry name" value="PROTEIN SMG"/>
    <property type="match status" value="1"/>
</dbReference>
<name>A0A0K6GY80_9NEIS</name>
<organism evidence="2 3">
    <name type="scientific">Gulbenkiania indica</name>
    <dbReference type="NCBI Taxonomy" id="375574"/>
    <lineage>
        <taxon>Bacteria</taxon>
        <taxon>Pseudomonadati</taxon>
        <taxon>Pseudomonadota</taxon>
        <taxon>Betaproteobacteria</taxon>
        <taxon>Neisseriales</taxon>
        <taxon>Chromobacteriaceae</taxon>
        <taxon>Gulbenkiania</taxon>
    </lineage>
</organism>
<protein>
    <recommendedName>
        <fullName evidence="1">Protein Smg homolog</fullName>
    </recommendedName>
</protein>
<dbReference type="RefSeq" id="WP_054285153.1">
    <property type="nucleotide sequence ID" value="NZ_CYHA01000003.1"/>
</dbReference>
<dbReference type="EMBL" id="CYHA01000003">
    <property type="protein sequence ID" value="CUA83697.1"/>
    <property type="molecule type" value="Genomic_DNA"/>
</dbReference>
<dbReference type="AlphaFoldDB" id="A0A0K6GY80"/>
<evidence type="ECO:0000313" key="2">
    <source>
        <dbReference type="EMBL" id="CUA83697.1"/>
    </source>
</evidence>
<dbReference type="HAMAP" id="MF_00598">
    <property type="entry name" value="Smg"/>
    <property type="match status" value="1"/>
</dbReference>
<evidence type="ECO:0000313" key="3">
    <source>
        <dbReference type="Proteomes" id="UP000243535"/>
    </source>
</evidence>
<dbReference type="PANTHER" id="PTHR38692:SF1">
    <property type="entry name" value="PROTEIN SMG"/>
    <property type="match status" value="1"/>
</dbReference>
<dbReference type="InterPro" id="IPR007456">
    <property type="entry name" value="Smg"/>
</dbReference>
<sequence length="152" mass="17041">MFEVLAYVFEVFNDPDACADRDALARQLTAAGFEDEEIDDALNWLDALDNDAQGAYARIDEAHGMRIYAEREQERLPTEVRGLLQFLEDHEALSPAQREIVVDRLLALSSDEINLPSAKLVALMVLWTQKTELPLLVGEALMDAVHGEPTMQ</sequence>
<keyword evidence="3" id="KW-1185">Reference proteome</keyword>
<dbReference type="Pfam" id="PF04361">
    <property type="entry name" value="DUF494"/>
    <property type="match status" value="1"/>
</dbReference>
<dbReference type="Proteomes" id="UP000243535">
    <property type="component" value="Unassembled WGS sequence"/>
</dbReference>
<gene>
    <name evidence="1" type="primary">smg</name>
    <name evidence="2" type="ORF">Ga0061063_1872</name>
</gene>
<dbReference type="OrthoDB" id="5297467at2"/>
<proteinExistence type="inferred from homology"/>